<dbReference type="InterPro" id="IPR015919">
    <property type="entry name" value="Cadherin-like_sf"/>
</dbReference>
<keyword evidence="4 8" id="KW-0106">Calcium</keyword>
<evidence type="ECO:0000256" key="1">
    <source>
        <dbReference type="ARBA" id="ARBA00004167"/>
    </source>
</evidence>
<keyword evidence="3" id="KW-0677">Repeat</keyword>
<evidence type="ECO:0000256" key="2">
    <source>
        <dbReference type="ARBA" id="ARBA00022692"/>
    </source>
</evidence>
<keyword evidence="5 10" id="KW-1133">Transmembrane helix</keyword>
<feature type="domain" description="Cadherin" evidence="11">
    <location>
        <begin position="287"/>
        <end position="384"/>
    </location>
</feature>
<dbReference type="Pfam" id="PF00028">
    <property type="entry name" value="Cadherin"/>
    <property type="match status" value="1"/>
</dbReference>
<evidence type="ECO:0000256" key="10">
    <source>
        <dbReference type="SAM" id="Phobius"/>
    </source>
</evidence>
<dbReference type="InterPro" id="IPR020894">
    <property type="entry name" value="Cadherin_CS"/>
</dbReference>
<protein>
    <submittedName>
        <fullName evidence="12">Cadherin-87A</fullName>
    </submittedName>
</protein>
<evidence type="ECO:0000256" key="6">
    <source>
        <dbReference type="ARBA" id="ARBA00023136"/>
    </source>
</evidence>
<dbReference type="EMBL" id="CASHTH010003834">
    <property type="protein sequence ID" value="CAI8050091.1"/>
    <property type="molecule type" value="Genomic_DNA"/>
</dbReference>
<dbReference type="GO" id="GO:0005886">
    <property type="term" value="C:plasma membrane"/>
    <property type="evidence" value="ECO:0007669"/>
    <property type="project" value="InterPro"/>
</dbReference>
<evidence type="ECO:0000256" key="3">
    <source>
        <dbReference type="ARBA" id="ARBA00022737"/>
    </source>
</evidence>
<comment type="subcellular location">
    <subcellularLocation>
        <location evidence="1">Membrane</location>
        <topology evidence="1">Single-pass membrane protein</topology>
    </subcellularLocation>
</comment>
<dbReference type="AlphaFoldDB" id="A0AA35TNE1"/>
<feature type="domain" description="Cadherin" evidence="11">
    <location>
        <begin position="158"/>
        <end position="272"/>
    </location>
</feature>
<evidence type="ECO:0000256" key="8">
    <source>
        <dbReference type="PROSITE-ProRule" id="PRU00043"/>
    </source>
</evidence>
<evidence type="ECO:0000313" key="13">
    <source>
        <dbReference type="Proteomes" id="UP001174909"/>
    </source>
</evidence>
<evidence type="ECO:0000256" key="7">
    <source>
        <dbReference type="ARBA" id="ARBA00023180"/>
    </source>
</evidence>
<dbReference type="SMART" id="SM00112">
    <property type="entry name" value="CA"/>
    <property type="match status" value="2"/>
</dbReference>
<dbReference type="PROSITE" id="PS00232">
    <property type="entry name" value="CADHERIN_1"/>
    <property type="match status" value="1"/>
</dbReference>
<dbReference type="PRINTS" id="PR00205">
    <property type="entry name" value="CADHERIN"/>
</dbReference>
<feature type="compositionally biased region" description="Acidic residues" evidence="9">
    <location>
        <begin position="685"/>
        <end position="694"/>
    </location>
</feature>
<keyword evidence="7" id="KW-0325">Glycoprotein</keyword>
<proteinExistence type="predicted"/>
<dbReference type="Gene3D" id="2.60.40.60">
    <property type="entry name" value="Cadherins"/>
    <property type="match status" value="2"/>
</dbReference>
<feature type="region of interest" description="Disordered" evidence="9">
    <location>
        <begin position="583"/>
        <end position="621"/>
    </location>
</feature>
<feature type="transmembrane region" description="Helical" evidence="10">
    <location>
        <begin position="479"/>
        <end position="504"/>
    </location>
</feature>
<keyword evidence="2 10" id="KW-0812">Transmembrane</keyword>
<accession>A0AA35TNE1</accession>
<dbReference type="GO" id="GO:0007156">
    <property type="term" value="P:homophilic cell adhesion via plasma membrane adhesion molecules"/>
    <property type="evidence" value="ECO:0007669"/>
    <property type="project" value="InterPro"/>
</dbReference>
<dbReference type="Proteomes" id="UP001174909">
    <property type="component" value="Unassembled WGS sequence"/>
</dbReference>
<evidence type="ECO:0000256" key="4">
    <source>
        <dbReference type="ARBA" id="ARBA00022837"/>
    </source>
</evidence>
<gene>
    <name evidence="12" type="ORF">GBAR_LOCUS27552</name>
</gene>
<dbReference type="InterPro" id="IPR002126">
    <property type="entry name" value="Cadherin-like_dom"/>
</dbReference>
<dbReference type="PROSITE" id="PS50268">
    <property type="entry name" value="CADHERIN_2"/>
    <property type="match status" value="2"/>
</dbReference>
<dbReference type="SUPFAM" id="SSF49313">
    <property type="entry name" value="Cadherin-like"/>
    <property type="match status" value="2"/>
</dbReference>
<sequence>MSPGESLVTTVTVEDTDVGIHRLDPIVGTLRLSLDSVPESRLGEGLASLQILRGVLFLQERAVVTASVVFKDGHRSLIQNPLELVVNSLNSSVVSVSEGNILVGESEGEAVIGVAWINPACGAEILSEEVTVRVIVDDSRPTFVPNELTAPVPEDSLGQIIHVVTAVLQDDSGRIDQTTSNIQYRFKDGFNFNGLFALDATSGELELNGRLDREDIDSYTLLIEATNGAQRRAEQGEEEEEVNNDNANISLNIAVLTLRVEVTDVNDNPPVCVPQPDIQLDRTVVVGEPVGSLMVTDADEGVNAEIEFVEIKEGLQNEELLFSIGQDGTLTTSRSLPQGGSSALTAVVIVRDKGEPANTVECSLVVRLFDLQQIVDLTLANPYDEVVGKVDLLEAVLADILGDEVADLYVVRLVAINDTHTRAEVYAINPNNEFISAADLHSRIVSVMDDDRLIRLGVNIVSVDVASEEPEILRKIPPWAIAVIIVLNSVIIILVLLLVLGVVWKRYSRLRERENQRRLNKRTGLRDFDSVADSMSDGERIEMGGVVHPNRGALIYKKTTKVETVDEPDRGVGAQKKIKKVTSETSWIGKPERESDTSALVGQEEEAWHDDQVEQNPLYSTRDYVTDFSNPLYARRMSGVEGEEIELQSRSSRGSGKDGGRAARGRPSSPDTGGKEYVDYLSEQPDFEQADTLF</sequence>
<dbReference type="InterPro" id="IPR050174">
    <property type="entry name" value="Protocadherin/Cadherin-CA"/>
</dbReference>
<name>A0AA35TNE1_GEOBA</name>
<keyword evidence="6 10" id="KW-0472">Membrane</keyword>
<evidence type="ECO:0000259" key="11">
    <source>
        <dbReference type="PROSITE" id="PS50268"/>
    </source>
</evidence>
<organism evidence="12 13">
    <name type="scientific">Geodia barretti</name>
    <name type="common">Barrett's horny sponge</name>
    <dbReference type="NCBI Taxonomy" id="519541"/>
    <lineage>
        <taxon>Eukaryota</taxon>
        <taxon>Metazoa</taxon>
        <taxon>Porifera</taxon>
        <taxon>Demospongiae</taxon>
        <taxon>Heteroscleromorpha</taxon>
        <taxon>Tetractinellida</taxon>
        <taxon>Astrophorina</taxon>
        <taxon>Geodiidae</taxon>
        <taxon>Geodia</taxon>
    </lineage>
</organism>
<dbReference type="PANTHER" id="PTHR24028:SF328">
    <property type="entry name" value="CADHERIN-3"/>
    <property type="match status" value="1"/>
</dbReference>
<dbReference type="CDD" id="cd11304">
    <property type="entry name" value="Cadherin_repeat"/>
    <property type="match status" value="2"/>
</dbReference>
<evidence type="ECO:0000313" key="12">
    <source>
        <dbReference type="EMBL" id="CAI8050091.1"/>
    </source>
</evidence>
<comment type="caution">
    <text evidence="12">The sequence shown here is derived from an EMBL/GenBank/DDBJ whole genome shotgun (WGS) entry which is preliminary data.</text>
</comment>
<reference evidence="12" key="1">
    <citation type="submission" date="2023-03" db="EMBL/GenBank/DDBJ databases">
        <authorList>
            <person name="Steffen K."/>
            <person name="Cardenas P."/>
        </authorList>
    </citation>
    <scope>NUCLEOTIDE SEQUENCE</scope>
</reference>
<evidence type="ECO:0000256" key="9">
    <source>
        <dbReference type="SAM" id="MobiDB-lite"/>
    </source>
</evidence>
<dbReference type="PANTHER" id="PTHR24028">
    <property type="entry name" value="CADHERIN-87A"/>
    <property type="match status" value="1"/>
</dbReference>
<keyword evidence="13" id="KW-1185">Reference proteome</keyword>
<dbReference type="GO" id="GO:0005509">
    <property type="term" value="F:calcium ion binding"/>
    <property type="evidence" value="ECO:0007669"/>
    <property type="project" value="UniProtKB-UniRule"/>
</dbReference>
<evidence type="ECO:0000256" key="5">
    <source>
        <dbReference type="ARBA" id="ARBA00022989"/>
    </source>
</evidence>
<feature type="region of interest" description="Disordered" evidence="9">
    <location>
        <begin position="642"/>
        <end position="694"/>
    </location>
</feature>